<evidence type="ECO:0000256" key="10">
    <source>
        <dbReference type="ARBA" id="ARBA00023180"/>
    </source>
</evidence>
<evidence type="ECO:0000259" key="13">
    <source>
        <dbReference type="Pfam" id="PF13733"/>
    </source>
</evidence>
<evidence type="ECO:0000259" key="12">
    <source>
        <dbReference type="Pfam" id="PF02709"/>
    </source>
</evidence>
<dbReference type="InterPro" id="IPR029044">
    <property type="entry name" value="Nucleotide-diphossugar_trans"/>
</dbReference>
<proteinExistence type="inferred from homology"/>
<dbReference type="InterPro" id="IPR027791">
    <property type="entry name" value="Galactosyl_T_C"/>
</dbReference>
<dbReference type="GO" id="GO:0033842">
    <property type="term" value="F:N-acetyl-beta-glucosaminyl-derivative 4-beta-N-acetylgalactosaminyltransferase activity"/>
    <property type="evidence" value="ECO:0007669"/>
    <property type="project" value="TreeGrafter"/>
</dbReference>
<dbReference type="PANTHER" id="PTHR19300">
    <property type="entry name" value="BETA-1,4-GALACTOSYLTRANSFERASE"/>
    <property type="match status" value="1"/>
</dbReference>
<sequence>MVFKSFRFSTIVIIFILTYIVLSLIYYLTYYHSHFYERFEKNEIETTDDSESNEPIKNNKFNGTDSRNYQLLKKLNVSFVTDPNNSTNIIQCPQVPPGLVGRVEADLYSYTIEEIEKEYSNLGHGGHWWPKHCTSNHRVAIIVPYRNRFVQFRIFLYFMHSFLQKQLLDYQIFLVEPHKSITFNRALLFNIGFTEALKDYGWECFIFHDVDLIPQDDRNFYYCPVEPRHMSVAVNTMNYQLPYRTIFGGVSAMTREQFRSLNGFSNVFFGWGGEDDNMASRIMQKYRISRYPLIIGRYKMLRHYKDKPNQNRKVFEYGTWLFVPVVSKYDLVNESRGLSF</sequence>
<keyword evidence="8 11" id="KW-1133">Transmembrane helix</keyword>
<dbReference type="GO" id="GO:0016020">
    <property type="term" value="C:membrane"/>
    <property type="evidence" value="ECO:0007669"/>
    <property type="project" value="UniProtKB-SubCell"/>
</dbReference>
<accession>A0A813XL21</accession>
<keyword evidence="16" id="KW-1185">Reference proteome</keyword>
<dbReference type="InterPro" id="IPR003859">
    <property type="entry name" value="Galactosyl_T"/>
</dbReference>
<protein>
    <recommendedName>
        <fullName evidence="11">Beta-1,4-galactosyltransferase</fullName>
        <ecNumber evidence="11">2.4.1.-</ecNumber>
    </recommendedName>
</protein>
<evidence type="ECO:0000256" key="8">
    <source>
        <dbReference type="ARBA" id="ARBA00022989"/>
    </source>
</evidence>
<evidence type="ECO:0000313" key="15">
    <source>
        <dbReference type="EMBL" id="CAF3653960.1"/>
    </source>
</evidence>
<dbReference type="Proteomes" id="UP000663829">
    <property type="component" value="Unassembled WGS sequence"/>
</dbReference>
<comment type="caution">
    <text evidence="14">The sequence shown here is derived from an EMBL/GenBank/DDBJ whole genome shotgun (WGS) entry which is preliminary data.</text>
</comment>
<evidence type="ECO:0000256" key="4">
    <source>
        <dbReference type="ARBA" id="ARBA00022676"/>
    </source>
</evidence>
<name>A0A813XL21_9BILA</name>
<evidence type="ECO:0000256" key="9">
    <source>
        <dbReference type="ARBA" id="ARBA00023136"/>
    </source>
</evidence>
<keyword evidence="9 11" id="KW-0472">Membrane</keyword>
<dbReference type="InterPro" id="IPR027995">
    <property type="entry name" value="Galactosyl_T_N"/>
</dbReference>
<keyword evidence="4 11" id="KW-0328">Glycosyltransferase</keyword>
<evidence type="ECO:0000256" key="1">
    <source>
        <dbReference type="ARBA" id="ARBA00004606"/>
    </source>
</evidence>
<feature type="domain" description="Galactosyltransferase N-terminal" evidence="13">
    <location>
        <begin position="92"/>
        <end position="224"/>
    </location>
</feature>
<dbReference type="OrthoDB" id="10038994at2759"/>
<dbReference type="Proteomes" id="UP000681722">
    <property type="component" value="Unassembled WGS sequence"/>
</dbReference>
<dbReference type="Pfam" id="PF13733">
    <property type="entry name" value="Glyco_transf_7N"/>
    <property type="match status" value="1"/>
</dbReference>
<dbReference type="Pfam" id="PF02709">
    <property type="entry name" value="Glyco_transf_7C"/>
    <property type="match status" value="1"/>
</dbReference>
<keyword evidence="5 11" id="KW-0808">Transferase</keyword>
<evidence type="ECO:0000256" key="7">
    <source>
        <dbReference type="ARBA" id="ARBA00022968"/>
    </source>
</evidence>
<comment type="function">
    <text evidence="11">Catalyses the transfer of galactose onto proteins or lipids.</text>
</comment>
<keyword evidence="10 11" id="KW-0325">Glycoprotein</keyword>
<dbReference type="Gene3D" id="3.90.550.10">
    <property type="entry name" value="Spore Coat Polysaccharide Biosynthesis Protein SpsA, Chain A"/>
    <property type="match status" value="1"/>
</dbReference>
<dbReference type="EMBL" id="CAJNOQ010001083">
    <property type="protein sequence ID" value="CAF0866481.1"/>
    <property type="molecule type" value="Genomic_DNA"/>
</dbReference>
<dbReference type="PANTHER" id="PTHR19300:SF57">
    <property type="entry name" value="BETA-1,4-N-ACETYLGALACTOSAMINYLTRANSFERASE"/>
    <property type="match status" value="1"/>
</dbReference>
<reference evidence="14" key="1">
    <citation type="submission" date="2021-02" db="EMBL/GenBank/DDBJ databases">
        <authorList>
            <person name="Nowell W R."/>
        </authorList>
    </citation>
    <scope>NUCLEOTIDE SEQUENCE</scope>
</reference>
<keyword evidence="6 11" id="KW-0812">Transmembrane</keyword>
<evidence type="ECO:0000256" key="2">
    <source>
        <dbReference type="ARBA" id="ARBA00004922"/>
    </source>
</evidence>
<comment type="subcellular location">
    <subcellularLocation>
        <location evidence="1">Membrane</location>
        <topology evidence="1">Single-pass type II membrane protein</topology>
    </subcellularLocation>
</comment>
<dbReference type="EMBL" id="CAJOBC010001083">
    <property type="protein sequence ID" value="CAF3653960.1"/>
    <property type="molecule type" value="Genomic_DNA"/>
</dbReference>
<dbReference type="GO" id="GO:0005975">
    <property type="term" value="P:carbohydrate metabolic process"/>
    <property type="evidence" value="ECO:0007669"/>
    <property type="project" value="InterPro"/>
</dbReference>
<organism evidence="14 16">
    <name type="scientific">Didymodactylos carnosus</name>
    <dbReference type="NCBI Taxonomy" id="1234261"/>
    <lineage>
        <taxon>Eukaryota</taxon>
        <taxon>Metazoa</taxon>
        <taxon>Spiralia</taxon>
        <taxon>Gnathifera</taxon>
        <taxon>Rotifera</taxon>
        <taxon>Eurotatoria</taxon>
        <taxon>Bdelloidea</taxon>
        <taxon>Philodinida</taxon>
        <taxon>Philodinidae</taxon>
        <taxon>Didymodactylos</taxon>
    </lineage>
</organism>
<keyword evidence="7 11" id="KW-0735">Signal-anchor</keyword>
<evidence type="ECO:0000256" key="3">
    <source>
        <dbReference type="ARBA" id="ARBA00005735"/>
    </source>
</evidence>
<comment type="pathway">
    <text evidence="2 11">Protein modification; protein glycosylation.</text>
</comment>
<dbReference type="AlphaFoldDB" id="A0A813XL21"/>
<dbReference type="GO" id="GO:0008378">
    <property type="term" value="F:galactosyltransferase activity"/>
    <property type="evidence" value="ECO:0007669"/>
    <property type="project" value="TreeGrafter"/>
</dbReference>
<dbReference type="GO" id="GO:0006688">
    <property type="term" value="P:glycosphingolipid biosynthetic process"/>
    <property type="evidence" value="ECO:0007669"/>
    <property type="project" value="TreeGrafter"/>
</dbReference>
<dbReference type="PRINTS" id="PR02050">
    <property type="entry name" value="B14GALTRFASE"/>
</dbReference>
<dbReference type="EC" id="2.4.1.-" evidence="11"/>
<dbReference type="GO" id="GO:0005794">
    <property type="term" value="C:Golgi apparatus"/>
    <property type="evidence" value="ECO:0007669"/>
    <property type="project" value="TreeGrafter"/>
</dbReference>
<evidence type="ECO:0000256" key="11">
    <source>
        <dbReference type="RuleBase" id="RU368121"/>
    </source>
</evidence>
<feature type="domain" description="Galactosyltransferase C-terminal" evidence="12">
    <location>
        <begin position="228"/>
        <end position="303"/>
    </location>
</feature>
<gene>
    <name evidence="14" type="ORF">GPM918_LOCUS6866</name>
    <name evidence="15" type="ORF">SRO942_LOCUS6866</name>
</gene>
<evidence type="ECO:0000256" key="6">
    <source>
        <dbReference type="ARBA" id="ARBA00022692"/>
    </source>
</evidence>
<evidence type="ECO:0000313" key="16">
    <source>
        <dbReference type="Proteomes" id="UP000663829"/>
    </source>
</evidence>
<feature type="transmembrane region" description="Helical" evidence="11">
    <location>
        <begin position="6"/>
        <end position="28"/>
    </location>
</feature>
<evidence type="ECO:0000256" key="5">
    <source>
        <dbReference type="ARBA" id="ARBA00022679"/>
    </source>
</evidence>
<evidence type="ECO:0000313" key="14">
    <source>
        <dbReference type="EMBL" id="CAF0866481.1"/>
    </source>
</evidence>
<dbReference type="SUPFAM" id="SSF53448">
    <property type="entry name" value="Nucleotide-diphospho-sugar transferases"/>
    <property type="match status" value="1"/>
</dbReference>
<dbReference type="UniPathway" id="UPA00378"/>
<comment type="similarity">
    <text evidence="3 11">Belongs to the glycosyltransferase 7 family.</text>
</comment>